<evidence type="ECO:0000256" key="2">
    <source>
        <dbReference type="SAM" id="Phobius"/>
    </source>
</evidence>
<sequence length="399" mass="42298">MSYKLKNLGYCLIPTASSTASSAHYIAVPPISQKAFSMDTINKQITTPYNPAWFGSSLSSSEYAHVSGRLNQAAASFNPERRYSLDVRRAVGSAPKGCCTKCSEDPNGPLLMIGLILGIIGLCLIIAGIVLVITVSWIPLIPLATNGGFLLLFGLIMGCTGRGAGHRRKYHPTHFYNHCQLVCTDLNQMLMPRGLYIMVGASCYDTVKLSNDTSLELFFIVSKIKPRESRIALESAEHLLGNAIPLFAAAKTAAGVISSMSESVSQNNMYETPEAVISNAQRMPIIGELTSGISRDFDTGVVLSELFGKKGAAGASGMGGSGGGSPLFSTRSTTEISPDGKRTRITTTSGSFSTASTSFHGPGQVDQTFHNPPPMTGGDNGLYPDDDMAYVPAGSAPYL</sequence>
<proteinExistence type="predicted"/>
<keyword evidence="2" id="KW-0472">Membrane</keyword>
<evidence type="ECO:0000256" key="1">
    <source>
        <dbReference type="SAM" id="MobiDB-lite"/>
    </source>
</evidence>
<feature type="compositionally biased region" description="Polar residues" evidence="1">
    <location>
        <begin position="327"/>
        <end position="336"/>
    </location>
</feature>
<feature type="compositionally biased region" description="Low complexity" evidence="1">
    <location>
        <begin position="346"/>
        <end position="358"/>
    </location>
</feature>
<feature type="region of interest" description="Disordered" evidence="1">
    <location>
        <begin position="314"/>
        <end position="387"/>
    </location>
</feature>
<name>A0ABQ5K8X2_9EUKA</name>
<organism evidence="3 4">
    <name type="scientific">Aduncisulcus paluster</name>
    <dbReference type="NCBI Taxonomy" id="2918883"/>
    <lineage>
        <taxon>Eukaryota</taxon>
        <taxon>Metamonada</taxon>
        <taxon>Carpediemonas-like organisms</taxon>
        <taxon>Aduncisulcus</taxon>
    </lineage>
</organism>
<feature type="compositionally biased region" description="Gly residues" evidence="1">
    <location>
        <begin position="314"/>
        <end position="325"/>
    </location>
</feature>
<reference evidence="3" key="1">
    <citation type="submission" date="2022-03" db="EMBL/GenBank/DDBJ databases">
        <title>Draft genome sequence of Aduncisulcus paluster, a free-living microaerophilic Fornicata.</title>
        <authorList>
            <person name="Yuyama I."/>
            <person name="Kume K."/>
            <person name="Tamura T."/>
            <person name="Inagaki Y."/>
            <person name="Hashimoto T."/>
        </authorList>
    </citation>
    <scope>NUCLEOTIDE SEQUENCE</scope>
    <source>
        <strain evidence="3">NY0171</strain>
    </source>
</reference>
<keyword evidence="4" id="KW-1185">Reference proteome</keyword>
<evidence type="ECO:0000313" key="4">
    <source>
        <dbReference type="Proteomes" id="UP001057375"/>
    </source>
</evidence>
<gene>
    <name evidence="3" type="ORF">ADUPG1_013781</name>
</gene>
<protein>
    <submittedName>
        <fullName evidence="3">Uncharacterized protein</fullName>
    </submittedName>
</protein>
<keyword evidence="2" id="KW-0812">Transmembrane</keyword>
<accession>A0ABQ5K8X2</accession>
<feature type="transmembrane region" description="Helical" evidence="2">
    <location>
        <begin position="110"/>
        <end position="134"/>
    </location>
</feature>
<dbReference type="EMBL" id="BQXS01012735">
    <property type="protein sequence ID" value="GKT27346.1"/>
    <property type="molecule type" value="Genomic_DNA"/>
</dbReference>
<feature type="transmembrane region" description="Helical" evidence="2">
    <location>
        <begin position="140"/>
        <end position="159"/>
    </location>
</feature>
<dbReference type="Proteomes" id="UP001057375">
    <property type="component" value="Unassembled WGS sequence"/>
</dbReference>
<keyword evidence="2" id="KW-1133">Transmembrane helix</keyword>
<evidence type="ECO:0000313" key="3">
    <source>
        <dbReference type="EMBL" id="GKT27346.1"/>
    </source>
</evidence>
<comment type="caution">
    <text evidence="3">The sequence shown here is derived from an EMBL/GenBank/DDBJ whole genome shotgun (WGS) entry which is preliminary data.</text>
</comment>